<name>A0A4R6T0K8_9SPHI</name>
<evidence type="ECO:0000313" key="6">
    <source>
        <dbReference type="EMBL" id="TDQ11952.1"/>
    </source>
</evidence>
<sequence length="109" mass="12549">MNWVKIEEKIPDHDFVLQVTVRGKKLCLVKNEGEFYLVQNSCPHAGGTLSGGWCKNGHLICPVHRWEYSLKTGRGAEGQGDYIDRYPVEIRPDGIYAGFKESWLKKLWR</sequence>
<dbReference type="InterPro" id="IPR017941">
    <property type="entry name" value="Rieske_2Fe-2S"/>
</dbReference>
<dbReference type="GO" id="GO:0046872">
    <property type="term" value="F:metal ion binding"/>
    <property type="evidence" value="ECO:0007669"/>
    <property type="project" value="UniProtKB-KW"/>
</dbReference>
<comment type="caution">
    <text evidence="6">The sequence shown here is derived from an EMBL/GenBank/DDBJ whole genome shotgun (WGS) entry which is preliminary data.</text>
</comment>
<evidence type="ECO:0000259" key="5">
    <source>
        <dbReference type="PROSITE" id="PS51296"/>
    </source>
</evidence>
<reference evidence="6 7" key="1">
    <citation type="submission" date="2019-03" db="EMBL/GenBank/DDBJ databases">
        <title>Genomic Encyclopedia of Archaeal and Bacterial Type Strains, Phase II (KMG-II): from individual species to whole genera.</title>
        <authorList>
            <person name="Goeker M."/>
        </authorList>
    </citation>
    <scope>NUCLEOTIDE SEQUENCE [LARGE SCALE GENOMIC DNA]</scope>
    <source>
        <strain evidence="6 7">DSM 19035</strain>
    </source>
</reference>
<dbReference type="Gene3D" id="2.102.10.10">
    <property type="entry name" value="Rieske [2Fe-2S] iron-sulphur domain"/>
    <property type="match status" value="1"/>
</dbReference>
<keyword evidence="4" id="KW-0411">Iron-sulfur</keyword>
<dbReference type="PANTHER" id="PTHR21496">
    <property type="entry name" value="FERREDOXIN-RELATED"/>
    <property type="match status" value="1"/>
</dbReference>
<proteinExistence type="predicted"/>
<dbReference type="PROSITE" id="PS51296">
    <property type="entry name" value="RIESKE"/>
    <property type="match status" value="1"/>
</dbReference>
<evidence type="ECO:0000313" key="7">
    <source>
        <dbReference type="Proteomes" id="UP000295620"/>
    </source>
</evidence>
<dbReference type="GO" id="GO:0051213">
    <property type="term" value="F:dioxygenase activity"/>
    <property type="evidence" value="ECO:0007669"/>
    <property type="project" value="UniProtKB-KW"/>
</dbReference>
<dbReference type="SUPFAM" id="SSF50022">
    <property type="entry name" value="ISP domain"/>
    <property type="match status" value="1"/>
</dbReference>
<organism evidence="6 7">
    <name type="scientific">Pedobacter metabolipauper</name>
    <dbReference type="NCBI Taxonomy" id="425513"/>
    <lineage>
        <taxon>Bacteria</taxon>
        <taxon>Pseudomonadati</taxon>
        <taxon>Bacteroidota</taxon>
        <taxon>Sphingobacteriia</taxon>
        <taxon>Sphingobacteriales</taxon>
        <taxon>Sphingobacteriaceae</taxon>
        <taxon>Pedobacter</taxon>
    </lineage>
</organism>
<keyword evidence="3" id="KW-0408">Iron</keyword>
<keyword evidence="6" id="KW-0560">Oxidoreductase</keyword>
<keyword evidence="6" id="KW-0223">Dioxygenase</keyword>
<dbReference type="AlphaFoldDB" id="A0A4R6T0K8"/>
<keyword evidence="1" id="KW-0001">2Fe-2S</keyword>
<keyword evidence="2" id="KW-0479">Metal-binding</keyword>
<dbReference type="InterPro" id="IPR036922">
    <property type="entry name" value="Rieske_2Fe-2S_sf"/>
</dbReference>
<keyword evidence="7" id="KW-1185">Reference proteome</keyword>
<feature type="domain" description="Rieske" evidence="5">
    <location>
        <begin position="1"/>
        <end position="97"/>
    </location>
</feature>
<dbReference type="CDD" id="cd03467">
    <property type="entry name" value="Rieske"/>
    <property type="match status" value="1"/>
</dbReference>
<dbReference type="RefSeq" id="WP_243732445.1">
    <property type="nucleotide sequence ID" value="NZ_SNYC01000003.1"/>
</dbReference>
<dbReference type="PANTHER" id="PTHR21496:SF23">
    <property type="entry name" value="3-PHENYLPROPIONATE_CINNAMIC ACID DIOXYGENASE FERREDOXIN SUBUNIT"/>
    <property type="match status" value="1"/>
</dbReference>
<protein>
    <submittedName>
        <fullName evidence="6">3-phenylpropionate/trans-cinnamate dioxygenase ferredoxin subunit</fullName>
    </submittedName>
</protein>
<evidence type="ECO:0000256" key="4">
    <source>
        <dbReference type="ARBA" id="ARBA00023014"/>
    </source>
</evidence>
<evidence type="ECO:0000256" key="3">
    <source>
        <dbReference type="ARBA" id="ARBA00023004"/>
    </source>
</evidence>
<dbReference type="Pfam" id="PF00355">
    <property type="entry name" value="Rieske"/>
    <property type="match status" value="1"/>
</dbReference>
<gene>
    <name evidence="6" type="ORF">ATK78_1082</name>
</gene>
<evidence type="ECO:0000256" key="1">
    <source>
        <dbReference type="ARBA" id="ARBA00022714"/>
    </source>
</evidence>
<dbReference type="Proteomes" id="UP000295620">
    <property type="component" value="Unassembled WGS sequence"/>
</dbReference>
<evidence type="ECO:0000256" key="2">
    <source>
        <dbReference type="ARBA" id="ARBA00022723"/>
    </source>
</evidence>
<accession>A0A4R6T0K8</accession>
<dbReference type="GO" id="GO:0051537">
    <property type="term" value="F:2 iron, 2 sulfur cluster binding"/>
    <property type="evidence" value="ECO:0007669"/>
    <property type="project" value="UniProtKB-KW"/>
</dbReference>
<dbReference type="EMBL" id="SNYC01000003">
    <property type="protein sequence ID" value="TDQ11952.1"/>
    <property type="molecule type" value="Genomic_DNA"/>
</dbReference>